<dbReference type="CDD" id="cd13611">
    <property type="entry name" value="PBP2_YehZ"/>
    <property type="match status" value="1"/>
</dbReference>
<proteinExistence type="predicted"/>
<name>A0A9X1NDZ2_9ACTN</name>
<gene>
    <name evidence="3" type="ORF">LR394_10415</name>
</gene>
<accession>A0A9X1NDZ2</accession>
<dbReference type="RefSeq" id="WP_231440491.1">
    <property type="nucleotide sequence ID" value="NZ_JAJOMB010000004.1"/>
</dbReference>
<keyword evidence="1" id="KW-0732">Signal</keyword>
<sequence>MKKTRMVAALGAATLLMTGCSLGDQQPATEVSSGSLGAADTLEGLSVAVGGKEFTEQLVLCELTAQALQSVGAEVERKCGMSGSSTVRSALTSDQIDLYWEYTGTGWITHLGETEPLADPAELYQAVAERDQAENQITWLDPSPANNTYAIATNRENAEKLGVTTISEYAALAKKDPAAASYCAAAEFLARDDGWPGVQEAYGFELPSKNRSEVAAGVVYDSVAKGDPCAFGTVFATDGRIAALDLVQLEDDQQFFTPYNPAVTVRDEVLAEKPELREVLKPIAEALDDATLQSLNGKVDADGETPEQVATDWLTEKGFVAAG</sequence>
<dbReference type="InterPro" id="IPR007210">
    <property type="entry name" value="ABC_Gly_betaine_transp_sub-bd"/>
</dbReference>
<keyword evidence="4" id="KW-1185">Reference proteome</keyword>
<dbReference type="AlphaFoldDB" id="A0A9X1NDZ2"/>
<dbReference type="Gene3D" id="3.40.190.10">
    <property type="entry name" value="Periplasmic binding protein-like II"/>
    <property type="match status" value="1"/>
</dbReference>
<dbReference type="GO" id="GO:0022857">
    <property type="term" value="F:transmembrane transporter activity"/>
    <property type="evidence" value="ECO:0007669"/>
    <property type="project" value="InterPro"/>
</dbReference>
<protein>
    <submittedName>
        <fullName evidence="3">Glycine betaine ABC transporter substrate-binding protein</fullName>
    </submittedName>
</protein>
<reference evidence="3" key="1">
    <citation type="submission" date="2021-11" db="EMBL/GenBank/DDBJ databases">
        <title>Streptomyces corallinus and Kineosporia corallina sp. nov., two new coral-derived marine actinobacteria.</title>
        <authorList>
            <person name="Buangrab K."/>
            <person name="Sutthacheep M."/>
            <person name="Yeemin T."/>
            <person name="Harunari E."/>
            <person name="Igarashi Y."/>
            <person name="Sripreechasak P."/>
            <person name="Kanchanasin P."/>
            <person name="Tanasupawat S."/>
            <person name="Phongsopitanun W."/>
        </authorList>
    </citation>
    <scope>NUCLEOTIDE SEQUENCE</scope>
    <source>
        <strain evidence="3">JCM 31032</strain>
    </source>
</reference>
<feature type="domain" description="ABC-type glycine betaine transport system substrate-binding" evidence="2">
    <location>
        <begin position="47"/>
        <end position="316"/>
    </location>
</feature>
<feature type="chain" id="PRO_5040992923" evidence="1">
    <location>
        <begin position="24"/>
        <end position="323"/>
    </location>
</feature>
<organism evidence="3 4">
    <name type="scientific">Kineosporia babensis</name>
    <dbReference type="NCBI Taxonomy" id="499548"/>
    <lineage>
        <taxon>Bacteria</taxon>
        <taxon>Bacillati</taxon>
        <taxon>Actinomycetota</taxon>
        <taxon>Actinomycetes</taxon>
        <taxon>Kineosporiales</taxon>
        <taxon>Kineosporiaceae</taxon>
        <taxon>Kineosporia</taxon>
    </lineage>
</organism>
<dbReference type="SUPFAM" id="SSF53850">
    <property type="entry name" value="Periplasmic binding protein-like II"/>
    <property type="match status" value="1"/>
</dbReference>
<feature type="signal peptide" evidence="1">
    <location>
        <begin position="1"/>
        <end position="23"/>
    </location>
</feature>
<evidence type="ECO:0000313" key="4">
    <source>
        <dbReference type="Proteomes" id="UP001138997"/>
    </source>
</evidence>
<dbReference type="Gene3D" id="3.40.190.120">
    <property type="entry name" value="Osmoprotection protein (prox), domain 2"/>
    <property type="match status" value="1"/>
</dbReference>
<dbReference type="EMBL" id="JAJOMB010000004">
    <property type="protein sequence ID" value="MCD5311313.1"/>
    <property type="molecule type" value="Genomic_DNA"/>
</dbReference>
<evidence type="ECO:0000256" key="1">
    <source>
        <dbReference type="SAM" id="SignalP"/>
    </source>
</evidence>
<evidence type="ECO:0000259" key="2">
    <source>
        <dbReference type="Pfam" id="PF04069"/>
    </source>
</evidence>
<comment type="caution">
    <text evidence="3">The sequence shown here is derived from an EMBL/GenBank/DDBJ whole genome shotgun (WGS) entry which is preliminary data.</text>
</comment>
<evidence type="ECO:0000313" key="3">
    <source>
        <dbReference type="EMBL" id="MCD5311313.1"/>
    </source>
</evidence>
<dbReference type="PROSITE" id="PS51257">
    <property type="entry name" value="PROKAR_LIPOPROTEIN"/>
    <property type="match status" value="1"/>
</dbReference>
<dbReference type="GO" id="GO:0043190">
    <property type="term" value="C:ATP-binding cassette (ABC) transporter complex"/>
    <property type="evidence" value="ECO:0007669"/>
    <property type="project" value="InterPro"/>
</dbReference>
<dbReference type="Pfam" id="PF04069">
    <property type="entry name" value="OpuAC"/>
    <property type="match status" value="1"/>
</dbReference>
<dbReference type="Proteomes" id="UP001138997">
    <property type="component" value="Unassembled WGS sequence"/>
</dbReference>